<dbReference type="SUPFAM" id="SSF52058">
    <property type="entry name" value="L domain-like"/>
    <property type="match status" value="1"/>
</dbReference>
<dbReference type="Proteomes" id="UP001360560">
    <property type="component" value="Unassembled WGS sequence"/>
</dbReference>
<dbReference type="GeneID" id="90073125"/>
<reference evidence="1 2" key="1">
    <citation type="journal article" date="2023" name="Elife">
        <title>Identification of key yeast species and microbe-microbe interactions impacting larval growth of Drosophila in the wild.</title>
        <authorList>
            <person name="Mure A."/>
            <person name="Sugiura Y."/>
            <person name="Maeda R."/>
            <person name="Honda K."/>
            <person name="Sakurai N."/>
            <person name="Takahashi Y."/>
            <person name="Watada M."/>
            <person name="Katoh T."/>
            <person name="Gotoh A."/>
            <person name="Gotoh Y."/>
            <person name="Taniguchi I."/>
            <person name="Nakamura K."/>
            <person name="Hayashi T."/>
            <person name="Katayama T."/>
            <person name="Uemura T."/>
            <person name="Hattori Y."/>
        </authorList>
    </citation>
    <scope>NUCLEOTIDE SEQUENCE [LARGE SCALE GENOMIC DNA]</scope>
    <source>
        <strain evidence="1 2">SC-9</strain>
    </source>
</reference>
<organism evidence="1 2">
    <name type="scientific">Saccharomycopsis crataegensis</name>
    <dbReference type="NCBI Taxonomy" id="43959"/>
    <lineage>
        <taxon>Eukaryota</taxon>
        <taxon>Fungi</taxon>
        <taxon>Dikarya</taxon>
        <taxon>Ascomycota</taxon>
        <taxon>Saccharomycotina</taxon>
        <taxon>Saccharomycetes</taxon>
        <taxon>Saccharomycopsidaceae</taxon>
        <taxon>Saccharomycopsis</taxon>
    </lineage>
</organism>
<accession>A0AAV5QKM1</accession>
<dbReference type="Gene3D" id="3.80.10.10">
    <property type="entry name" value="Ribonuclease Inhibitor"/>
    <property type="match status" value="1"/>
</dbReference>
<keyword evidence="2" id="KW-1185">Reference proteome</keyword>
<comment type="caution">
    <text evidence="1">The sequence shown here is derived from an EMBL/GenBank/DDBJ whole genome shotgun (WGS) entry which is preliminary data.</text>
</comment>
<evidence type="ECO:0000313" key="1">
    <source>
        <dbReference type="EMBL" id="GMM35146.1"/>
    </source>
</evidence>
<dbReference type="InterPro" id="IPR032675">
    <property type="entry name" value="LRR_dom_sf"/>
</dbReference>
<proteinExistence type="predicted"/>
<sequence>MLDEMENMVVNWPSMRYLNLCECGLFGFPILNTPKLSKLLLKGNNIGLKELCRLKKIKSLRYLALDEVNVATRRAVGTDLIICSKYQ</sequence>
<gene>
    <name evidence="1" type="ORF">DASC09_024710</name>
</gene>
<protein>
    <submittedName>
        <fullName evidence="1">Uncharacterized protein</fullName>
    </submittedName>
</protein>
<dbReference type="AlphaFoldDB" id="A0AAV5QKM1"/>
<name>A0AAV5QKM1_9ASCO</name>
<dbReference type="EMBL" id="BTFZ01000004">
    <property type="protein sequence ID" value="GMM35146.1"/>
    <property type="molecule type" value="Genomic_DNA"/>
</dbReference>
<dbReference type="RefSeq" id="XP_064852146.1">
    <property type="nucleotide sequence ID" value="XM_064996074.1"/>
</dbReference>
<evidence type="ECO:0000313" key="2">
    <source>
        <dbReference type="Proteomes" id="UP001360560"/>
    </source>
</evidence>